<dbReference type="InterPro" id="IPR002559">
    <property type="entry name" value="Transposase_11"/>
</dbReference>
<feature type="compositionally biased region" description="Basic and acidic residues" evidence="1">
    <location>
        <begin position="169"/>
        <end position="180"/>
    </location>
</feature>
<proteinExistence type="predicted"/>
<dbReference type="GO" id="GO:0004803">
    <property type="term" value="F:transposase activity"/>
    <property type="evidence" value="ECO:0007669"/>
    <property type="project" value="InterPro"/>
</dbReference>
<feature type="region of interest" description="Disordered" evidence="1">
    <location>
        <begin position="147"/>
        <end position="184"/>
    </location>
</feature>
<accession>A0A834MBK8</accession>
<dbReference type="AlphaFoldDB" id="A0A834MBK8"/>
<dbReference type="Proteomes" id="UP000625711">
    <property type="component" value="Unassembled WGS sequence"/>
</dbReference>
<evidence type="ECO:0000259" key="3">
    <source>
        <dbReference type="Pfam" id="PF05598"/>
    </source>
</evidence>
<dbReference type="PANTHER" id="PTHR35604:SF2">
    <property type="entry name" value="TRANSPOSASE INSH FOR INSERTION SEQUENCE ELEMENT IS5A-RELATED"/>
    <property type="match status" value="1"/>
</dbReference>
<protein>
    <recommendedName>
        <fullName evidence="6">Transposase</fullName>
    </recommendedName>
</protein>
<evidence type="ECO:0000256" key="1">
    <source>
        <dbReference type="SAM" id="MobiDB-lite"/>
    </source>
</evidence>
<dbReference type="Pfam" id="PF01609">
    <property type="entry name" value="DDE_Tnp_1"/>
    <property type="match status" value="1"/>
</dbReference>
<gene>
    <name evidence="4" type="ORF">GWI33_011369</name>
</gene>
<dbReference type="EMBL" id="JAACXV010009414">
    <property type="protein sequence ID" value="KAF7275686.1"/>
    <property type="molecule type" value="Genomic_DNA"/>
</dbReference>
<feature type="domain" description="Transposase InsH N-terminal" evidence="3">
    <location>
        <begin position="22"/>
        <end position="105"/>
    </location>
</feature>
<feature type="domain" description="Transposase IS4-like" evidence="2">
    <location>
        <begin position="210"/>
        <end position="348"/>
    </location>
</feature>
<organism evidence="4 5">
    <name type="scientific">Rhynchophorus ferrugineus</name>
    <name type="common">Red palm weevil</name>
    <name type="synonym">Curculio ferrugineus</name>
    <dbReference type="NCBI Taxonomy" id="354439"/>
    <lineage>
        <taxon>Eukaryota</taxon>
        <taxon>Metazoa</taxon>
        <taxon>Ecdysozoa</taxon>
        <taxon>Arthropoda</taxon>
        <taxon>Hexapoda</taxon>
        <taxon>Insecta</taxon>
        <taxon>Pterygota</taxon>
        <taxon>Neoptera</taxon>
        <taxon>Endopterygota</taxon>
        <taxon>Coleoptera</taxon>
        <taxon>Polyphaga</taxon>
        <taxon>Cucujiformia</taxon>
        <taxon>Curculionidae</taxon>
        <taxon>Dryophthorinae</taxon>
        <taxon>Rhynchophorus</taxon>
    </lineage>
</organism>
<evidence type="ECO:0000313" key="4">
    <source>
        <dbReference type="EMBL" id="KAF7275686.1"/>
    </source>
</evidence>
<feature type="compositionally biased region" description="Basic and acidic residues" evidence="1">
    <location>
        <begin position="147"/>
        <end position="156"/>
    </location>
</feature>
<dbReference type="PANTHER" id="PTHR35604">
    <property type="entry name" value="TRANSPOSASE INSH FOR INSERTION SEQUENCE ELEMENT IS5A-RELATED"/>
    <property type="match status" value="1"/>
</dbReference>
<evidence type="ECO:0000259" key="2">
    <source>
        <dbReference type="Pfam" id="PF01609"/>
    </source>
</evidence>
<dbReference type="InterPro" id="IPR008490">
    <property type="entry name" value="Transposase_InsH_N"/>
</dbReference>
<dbReference type="GO" id="GO:0006313">
    <property type="term" value="P:DNA transposition"/>
    <property type="evidence" value="ECO:0007669"/>
    <property type="project" value="InterPro"/>
</dbReference>
<comment type="caution">
    <text evidence="4">The sequence shown here is derived from an EMBL/GenBank/DDBJ whole genome shotgun (WGS) entry which is preliminary data.</text>
</comment>
<keyword evidence="5" id="KW-1185">Reference proteome</keyword>
<reference evidence="4" key="1">
    <citation type="submission" date="2020-08" db="EMBL/GenBank/DDBJ databases">
        <title>Genome sequencing and assembly of the red palm weevil Rhynchophorus ferrugineus.</title>
        <authorList>
            <person name="Dias G.B."/>
            <person name="Bergman C.M."/>
            <person name="Manee M."/>
        </authorList>
    </citation>
    <scope>NUCLEOTIDE SEQUENCE</scope>
    <source>
        <strain evidence="4">AA-2017</strain>
        <tissue evidence="4">Whole larva</tissue>
    </source>
</reference>
<evidence type="ECO:0008006" key="6">
    <source>
        <dbReference type="Google" id="ProtNLM"/>
    </source>
</evidence>
<dbReference type="OrthoDB" id="10195493at2759"/>
<sequence length="358" mass="41091">RWELVQQELICELNTDILTTTPPLEKLIHVLDWIDLDQIIPYQKPILGRPSYDACVIARAFIAKALLGIEQTTDLIERLHHDRTLKRICGFKTFQVLPSPATFSRRFADFAESELAKTLHENFIIKHLNDQLIEHICRDATAIHAREKPIKVDNRQTSEQPKRKRGRPKKDVPRPEKEESVISQQRKQNLNTMLAAIPQQCNKGTKCNAQGYKTSWNGYKLHIDTADCGIPISALLSSASVHDSQLAIPLSFIRQQRVTNLYDVMDAAYCSQELRQHCANLNHIPLIDHNPRNGEKIEFCPVTAIRYNIRSVAERSNARLKDEFGGRTIWVKGAKKVYSHLMFGILVLSIDQFMRLRE</sequence>
<name>A0A834MBK8_RHYFE</name>
<feature type="non-terminal residue" evidence="4">
    <location>
        <position position="1"/>
    </location>
</feature>
<dbReference type="GO" id="GO:0003677">
    <property type="term" value="F:DNA binding"/>
    <property type="evidence" value="ECO:0007669"/>
    <property type="project" value="InterPro"/>
</dbReference>
<evidence type="ECO:0000313" key="5">
    <source>
        <dbReference type="Proteomes" id="UP000625711"/>
    </source>
</evidence>
<dbReference type="Pfam" id="PF05598">
    <property type="entry name" value="DUF772"/>
    <property type="match status" value="1"/>
</dbReference>